<sequence length="249" mass="27442">MPPKPKPSKPAAQPRSLPNWPPLKPLRPSSQLALHCILADQIYTISHLFPAALCRSYVSFLSTLPLATTPGRPRRGEAVRVNDRFQVDDAGFAGRLWSESGLADVVLRHEEGGVLWGGEVLGLNANVRVYRYTEGQFFGQHYDDSVAVQFASPEGQCVPGRTTWTLLIYLTTCTGGETVFYPEPAPSSKKSGSKSKASKDTARVEPIVVELEAGMALLHRHGDKCLLHEGREVTRGEKWVIRSDLVVKR</sequence>
<gene>
    <name evidence="1" type="ORF">LOY88_005700</name>
</gene>
<evidence type="ECO:0000313" key="1">
    <source>
        <dbReference type="EMBL" id="KAI2382804.1"/>
    </source>
</evidence>
<accession>A0ACB8UT17</accession>
<reference evidence="1" key="1">
    <citation type="journal article" date="2022" name="bioRxiv">
        <title>Population genetic analysis of Ophidiomyces ophidiicola, the causative agent of snake fungal disease, indicates recent introductions to the USA.</title>
        <authorList>
            <person name="Ladner J.T."/>
            <person name="Palmer J.M."/>
            <person name="Ettinger C.L."/>
            <person name="Stajich J.E."/>
            <person name="Farrell T.M."/>
            <person name="Glorioso B.M."/>
            <person name="Lawson B."/>
            <person name="Price S.J."/>
            <person name="Stengle A.G."/>
            <person name="Grear D.A."/>
            <person name="Lorch J.M."/>
        </authorList>
    </citation>
    <scope>NUCLEOTIDE SEQUENCE</scope>
    <source>
        <strain evidence="1">NWHC 24266-5</strain>
    </source>
</reference>
<comment type="caution">
    <text evidence="1">The sequence shown here is derived from an EMBL/GenBank/DDBJ whole genome shotgun (WGS) entry which is preliminary data.</text>
</comment>
<organism evidence="1">
    <name type="scientific">Ophidiomyces ophidiicola</name>
    <dbReference type="NCBI Taxonomy" id="1387563"/>
    <lineage>
        <taxon>Eukaryota</taxon>
        <taxon>Fungi</taxon>
        <taxon>Dikarya</taxon>
        <taxon>Ascomycota</taxon>
        <taxon>Pezizomycotina</taxon>
        <taxon>Eurotiomycetes</taxon>
        <taxon>Eurotiomycetidae</taxon>
        <taxon>Onygenales</taxon>
        <taxon>Onygenaceae</taxon>
        <taxon>Ophidiomyces</taxon>
    </lineage>
</organism>
<protein>
    <submittedName>
        <fullName evidence="1">Uncharacterized protein</fullName>
    </submittedName>
</protein>
<name>A0ACB8UT17_9EURO</name>
<dbReference type="EMBL" id="JALBCA010000108">
    <property type="protein sequence ID" value="KAI2382804.1"/>
    <property type="molecule type" value="Genomic_DNA"/>
</dbReference>
<proteinExistence type="predicted"/>